<reference evidence="1" key="2">
    <citation type="submission" date="2020-11" db="EMBL/GenBank/DDBJ databases">
        <authorList>
            <person name="McCartney M.A."/>
            <person name="Auch B."/>
            <person name="Kono T."/>
            <person name="Mallez S."/>
            <person name="Becker A."/>
            <person name="Gohl D.M."/>
            <person name="Silverstein K.A.T."/>
            <person name="Koren S."/>
            <person name="Bechman K.B."/>
            <person name="Herman A."/>
            <person name="Abrahante J.E."/>
            <person name="Garbe J."/>
        </authorList>
    </citation>
    <scope>NUCLEOTIDE SEQUENCE</scope>
    <source>
        <strain evidence="1">Duluth1</strain>
        <tissue evidence="1">Whole animal</tissue>
    </source>
</reference>
<sequence length="208" mass="23663">MQYMITELRFSSERRQSTAHKLHPSFQLAHFHPYLSKTPQQHRHQDPSTDIILRRRCDQTATQTLRLEQATNKTGVNNDRMLKRLEFLKITGQHAAPSQTVKNSDLACSDRTLTELSFPRYCKADHESPSILKAEVEEADWTKPLVTPYQQSATSFQHKHQTAAEAMQLRKDMTAASKSSISKNEAAVKAALANVLFLAKEDLLNSFL</sequence>
<dbReference type="Proteomes" id="UP000828390">
    <property type="component" value="Unassembled WGS sequence"/>
</dbReference>
<comment type="caution">
    <text evidence="1">The sequence shown here is derived from an EMBL/GenBank/DDBJ whole genome shotgun (WGS) entry which is preliminary data.</text>
</comment>
<proteinExistence type="predicted"/>
<name>A0A9D4GXP4_DREPO</name>
<dbReference type="AlphaFoldDB" id="A0A9D4GXP4"/>
<reference evidence="1" key="1">
    <citation type="journal article" date="2019" name="bioRxiv">
        <title>The Genome of the Zebra Mussel, Dreissena polymorpha: A Resource for Invasive Species Research.</title>
        <authorList>
            <person name="McCartney M.A."/>
            <person name="Auch B."/>
            <person name="Kono T."/>
            <person name="Mallez S."/>
            <person name="Zhang Y."/>
            <person name="Obille A."/>
            <person name="Becker A."/>
            <person name="Abrahante J.E."/>
            <person name="Garbe J."/>
            <person name="Badalamenti J.P."/>
            <person name="Herman A."/>
            <person name="Mangelson H."/>
            <person name="Liachko I."/>
            <person name="Sullivan S."/>
            <person name="Sone E.D."/>
            <person name="Koren S."/>
            <person name="Silverstein K.A.T."/>
            <person name="Beckman K.B."/>
            <person name="Gohl D.M."/>
        </authorList>
    </citation>
    <scope>NUCLEOTIDE SEQUENCE</scope>
    <source>
        <strain evidence="1">Duluth1</strain>
        <tissue evidence="1">Whole animal</tissue>
    </source>
</reference>
<accession>A0A9D4GXP4</accession>
<protein>
    <submittedName>
        <fullName evidence="1">Uncharacterized protein</fullName>
    </submittedName>
</protein>
<evidence type="ECO:0000313" key="2">
    <source>
        <dbReference type="Proteomes" id="UP000828390"/>
    </source>
</evidence>
<keyword evidence="2" id="KW-1185">Reference proteome</keyword>
<dbReference type="EMBL" id="JAIWYP010000005">
    <property type="protein sequence ID" value="KAH3825586.1"/>
    <property type="molecule type" value="Genomic_DNA"/>
</dbReference>
<gene>
    <name evidence="1" type="ORF">DPMN_127466</name>
</gene>
<organism evidence="1 2">
    <name type="scientific">Dreissena polymorpha</name>
    <name type="common">Zebra mussel</name>
    <name type="synonym">Mytilus polymorpha</name>
    <dbReference type="NCBI Taxonomy" id="45954"/>
    <lineage>
        <taxon>Eukaryota</taxon>
        <taxon>Metazoa</taxon>
        <taxon>Spiralia</taxon>
        <taxon>Lophotrochozoa</taxon>
        <taxon>Mollusca</taxon>
        <taxon>Bivalvia</taxon>
        <taxon>Autobranchia</taxon>
        <taxon>Heteroconchia</taxon>
        <taxon>Euheterodonta</taxon>
        <taxon>Imparidentia</taxon>
        <taxon>Neoheterodontei</taxon>
        <taxon>Myida</taxon>
        <taxon>Dreissenoidea</taxon>
        <taxon>Dreissenidae</taxon>
        <taxon>Dreissena</taxon>
    </lineage>
</organism>
<evidence type="ECO:0000313" key="1">
    <source>
        <dbReference type="EMBL" id="KAH3825586.1"/>
    </source>
</evidence>